<dbReference type="RefSeq" id="WP_055663221.1">
    <property type="nucleotide sequence ID" value="NZ_CYPR01000106.1"/>
</dbReference>
<comment type="similarity">
    <text evidence="1">Belongs to the polysaccharide synthase family.</text>
</comment>
<keyword evidence="5" id="KW-1185">Reference proteome</keyword>
<feature type="transmembrane region" description="Helical" evidence="2">
    <location>
        <begin position="20"/>
        <end position="42"/>
    </location>
</feature>
<dbReference type="AlphaFoldDB" id="A0A0M7BAL6"/>
<dbReference type="Pfam" id="PF02719">
    <property type="entry name" value="Polysacc_synt_2"/>
    <property type="match status" value="1"/>
</dbReference>
<dbReference type="EMBL" id="CYPR01000106">
    <property type="protein sequence ID" value="CUH38973.1"/>
    <property type="molecule type" value="Genomic_DNA"/>
</dbReference>
<evidence type="ECO:0000313" key="5">
    <source>
        <dbReference type="Proteomes" id="UP000049455"/>
    </source>
</evidence>
<dbReference type="Pfam" id="PF13727">
    <property type="entry name" value="CoA_binding_3"/>
    <property type="match status" value="1"/>
</dbReference>
<gene>
    <name evidence="4" type="primary">pglF</name>
    <name evidence="4" type="ORF">JSE7799_01692</name>
</gene>
<keyword evidence="2" id="KW-0472">Membrane</keyword>
<feature type="transmembrane region" description="Helical" evidence="2">
    <location>
        <begin position="54"/>
        <end position="75"/>
    </location>
</feature>
<dbReference type="EC" id="4.2.1.135" evidence="4"/>
<dbReference type="InterPro" id="IPR003869">
    <property type="entry name" value="Polysac_CapD-like"/>
</dbReference>
<dbReference type="InterPro" id="IPR036291">
    <property type="entry name" value="NAD(P)-bd_dom_sf"/>
</dbReference>
<dbReference type="PANTHER" id="PTHR43318:SF1">
    <property type="entry name" value="POLYSACCHARIDE BIOSYNTHESIS PROTEIN EPSC-RELATED"/>
    <property type="match status" value="1"/>
</dbReference>
<evidence type="ECO:0000256" key="1">
    <source>
        <dbReference type="ARBA" id="ARBA00007430"/>
    </source>
</evidence>
<dbReference type="CDD" id="cd05237">
    <property type="entry name" value="UDP_invert_4-6DH_SDR_e"/>
    <property type="match status" value="1"/>
</dbReference>
<accession>A0A0M7BAL6</accession>
<proteinExistence type="inferred from homology"/>
<dbReference type="STRING" id="313367.JSE7799_01692"/>
<keyword evidence="2" id="KW-1133">Transmembrane helix</keyword>
<dbReference type="InterPro" id="IPR051203">
    <property type="entry name" value="Polysaccharide_Synthase-Rel"/>
</dbReference>
<dbReference type="SUPFAM" id="SSF53335">
    <property type="entry name" value="S-adenosyl-L-methionine-dependent methyltransferases"/>
    <property type="match status" value="1"/>
</dbReference>
<evidence type="ECO:0000313" key="4">
    <source>
        <dbReference type="EMBL" id="CUH38973.1"/>
    </source>
</evidence>
<sequence length="635" mass="68124">MIPNFEPDRFIQSLRRRRKYQFFLIVDAVIVVLSLVLSLLLIPLPETAPGIADIMLVAAPVLAAFSMALLALSGLPALRLAEFDGAAILRAGAIACAVALGGALLTALFDVALPPAGFLIFAMTVWLGISVARVVALQIVLAIYRRGAVVQRVLIYGAGVTGSQLAQAFRSHHEIDAVAFVDDNPALQGVTIAGLPVYTPLHIAEIAKRKHIDRVLLAVPSLSPPKQARIARRLQRLGLEVEALPSFSQIIGSDGLVDRLETLRPKMFLNRDEVKAPLESAAIYTGKSVMVSGAGGSIGSELCRQLLECRPRKMVLFELSEIALFTVQQELAGTAREQGVELVPVLGSVTDGRQVRLVLAEHQVEVVLHAAAYKHVDLVQRNPLAGLANNVLGTHILATAVVEAGAERFILISSDKAVRPCGVMGATKRLAELIVQDIASRVEEGGTTLSMVRFGNVLGSSGSVVPIFQEQVRRGGPVTVTHPHVTRYFMTIQEAARLVLRAGAMAKGGEVFVLDMGDPVRIVDLARQTIETAGYTVQSEANPQGDIAIEFIGLRDGEKLHEELFFNGSERPTAHSKIFRTREAGLSEFEMADIIRRSREALAAGNSAAAFAVVSRLIKTPAATDTPQAAPAQRV</sequence>
<dbReference type="Gene3D" id="3.40.50.720">
    <property type="entry name" value="NAD(P)-binding Rossmann-like Domain"/>
    <property type="match status" value="2"/>
</dbReference>
<dbReference type="Proteomes" id="UP000049455">
    <property type="component" value="Unassembled WGS sequence"/>
</dbReference>
<feature type="domain" description="Polysaccharide biosynthesis protein CapD-like" evidence="3">
    <location>
        <begin position="289"/>
        <end position="581"/>
    </location>
</feature>
<dbReference type="InterPro" id="IPR029063">
    <property type="entry name" value="SAM-dependent_MTases_sf"/>
</dbReference>
<protein>
    <submittedName>
        <fullName evidence="4">UDP-N-acetyl-alpha-D-glucosamine C6 dehydratase</fullName>
        <ecNumber evidence="4">4.2.1.135</ecNumber>
    </submittedName>
</protein>
<organism evidence="4 5">
    <name type="scientific">Jannaschia seosinensis</name>
    <dbReference type="NCBI Taxonomy" id="313367"/>
    <lineage>
        <taxon>Bacteria</taxon>
        <taxon>Pseudomonadati</taxon>
        <taxon>Pseudomonadota</taxon>
        <taxon>Alphaproteobacteria</taxon>
        <taxon>Rhodobacterales</taxon>
        <taxon>Roseobacteraceae</taxon>
        <taxon>Jannaschia</taxon>
    </lineage>
</organism>
<evidence type="ECO:0000259" key="3">
    <source>
        <dbReference type="Pfam" id="PF02719"/>
    </source>
</evidence>
<dbReference type="SUPFAM" id="SSF51735">
    <property type="entry name" value="NAD(P)-binding Rossmann-fold domains"/>
    <property type="match status" value="1"/>
</dbReference>
<dbReference type="GO" id="GO:0016829">
    <property type="term" value="F:lyase activity"/>
    <property type="evidence" value="ECO:0007669"/>
    <property type="project" value="UniProtKB-KW"/>
</dbReference>
<dbReference type="PANTHER" id="PTHR43318">
    <property type="entry name" value="UDP-N-ACETYLGLUCOSAMINE 4,6-DEHYDRATASE"/>
    <property type="match status" value="1"/>
</dbReference>
<keyword evidence="4" id="KW-0456">Lyase</keyword>
<dbReference type="OrthoDB" id="9803111at2"/>
<evidence type="ECO:0000256" key="2">
    <source>
        <dbReference type="SAM" id="Phobius"/>
    </source>
</evidence>
<keyword evidence="2" id="KW-0812">Transmembrane</keyword>
<feature type="transmembrane region" description="Helical" evidence="2">
    <location>
        <begin position="115"/>
        <end position="144"/>
    </location>
</feature>
<feature type="transmembrane region" description="Helical" evidence="2">
    <location>
        <begin position="87"/>
        <end position="109"/>
    </location>
</feature>
<name>A0A0M7BAL6_9RHOB</name>
<reference evidence="4 5" key="1">
    <citation type="submission" date="2015-09" db="EMBL/GenBank/DDBJ databases">
        <authorList>
            <person name="Jackson K.R."/>
            <person name="Lunt B.L."/>
            <person name="Fisher J.N.B."/>
            <person name="Gardner A.V."/>
            <person name="Bailey M.E."/>
            <person name="Deus L.M."/>
            <person name="Earl A.S."/>
            <person name="Gibby P.D."/>
            <person name="Hartmann K.A."/>
            <person name="Liu J.E."/>
            <person name="Manci A.M."/>
            <person name="Nielsen D.A."/>
            <person name="Solomon M.B."/>
            <person name="Breakwell D.P."/>
            <person name="Burnett S.H."/>
            <person name="Grose J.H."/>
        </authorList>
    </citation>
    <scope>NUCLEOTIDE SEQUENCE [LARGE SCALE GENOMIC DNA]</scope>
    <source>
        <strain evidence="4 5">CECT 7799</strain>
    </source>
</reference>